<evidence type="ECO:0008006" key="4">
    <source>
        <dbReference type="Google" id="ProtNLM"/>
    </source>
</evidence>
<feature type="transmembrane region" description="Helical" evidence="1">
    <location>
        <begin position="165"/>
        <end position="188"/>
    </location>
</feature>
<evidence type="ECO:0000313" key="3">
    <source>
        <dbReference type="Proteomes" id="UP001331761"/>
    </source>
</evidence>
<evidence type="ECO:0000313" key="2">
    <source>
        <dbReference type="EMBL" id="KAK5971190.1"/>
    </source>
</evidence>
<sequence length="195" mass="21923">MQHSVVHTVIEGILIAAYTALLLVIITSKAKILKSAFYVIFVATGIADIFAIMVNCFNRLNRTIGFGPEIRSVVSIAIMIGGTTFLTHMIGNMFLVINRYSALCLLKKYDKIWSRRNVCIMIVLQYIVSLLAFTHLIGASIIYKQDDNGTYTFAGIDTASSWRNRFIYCGAALVYSVMSVCFNTKLLIEWRRLSK</sequence>
<dbReference type="InterPro" id="IPR019426">
    <property type="entry name" value="7TM_GPCR_serpentine_rcpt_Srv"/>
</dbReference>
<dbReference type="PANTHER" id="PTHR31552:SF31">
    <property type="entry name" value="SERPENTINE RECEPTOR CLASS GAMMA"/>
    <property type="match status" value="1"/>
</dbReference>
<gene>
    <name evidence="2" type="ORF">GCK32_017901</name>
</gene>
<feature type="transmembrane region" description="Helical" evidence="1">
    <location>
        <begin position="74"/>
        <end position="97"/>
    </location>
</feature>
<keyword evidence="1" id="KW-0472">Membrane</keyword>
<evidence type="ECO:0000256" key="1">
    <source>
        <dbReference type="SAM" id="Phobius"/>
    </source>
</evidence>
<accession>A0AAN8F118</accession>
<organism evidence="2 3">
    <name type="scientific">Trichostrongylus colubriformis</name>
    <name type="common">Black scour worm</name>
    <dbReference type="NCBI Taxonomy" id="6319"/>
    <lineage>
        <taxon>Eukaryota</taxon>
        <taxon>Metazoa</taxon>
        <taxon>Ecdysozoa</taxon>
        <taxon>Nematoda</taxon>
        <taxon>Chromadorea</taxon>
        <taxon>Rhabditida</taxon>
        <taxon>Rhabditina</taxon>
        <taxon>Rhabditomorpha</taxon>
        <taxon>Strongyloidea</taxon>
        <taxon>Trichostrongylidae</taxon>
        <taxon>Trichostrongylus</taxon>
    </lineage>
</organism>
<dbReference type="SUPFAM" id="SSF81321">
    <property type="entry name" value="Family A G protein-coupled receptor-like"/>
    <property type="match status" value="1"/>
</dbReference>
<keyword evidence="1" id="KW-0812">Transmembrane</keyword>
<dbReference type="Gene3D" id="1.20.1070.10">
    <property type="entry name" value="Rhodopsin 7-helix transmembrane proteins"/>
    <property type="match status" value="1"/>
</dbReference>
<feature type="transmembrane region" description="Helical" evidence="1">
    <location>
        <begin position="36"/>
        <end position="54"/>
    </location>
</feature>
<feature type="transmembrane region" description="Helical" evidence="1">
    <location>
        <begin position="6"/>
        <end position="24"/>
    </location>
</feature>
<comment type="caution">
    <text evidence="2">The sequence shown here is derived from an EMBL/GenBank/DDBJ whole genome shotgun (WGS) entry which is preliminary data.</text>
</comment>
<keyword evidence="3" id="KW-1185">Reference proteome</keyword>
<name>A0AAN8F118_TRICO</name>
<reference evidence="2 3" key="1">
    <citation type="submission" date="2019-10" db="EMBL/GenBank/DDBJ databases">
        <title>Assembly and Annotation for the nematode Trichostrongylus colubriformis.</title>
        <authorList>
            <person name="Martin J."/>
        </authorList>
    </citation>
    <scope>NUCLEOTIDE SEQUENCE [LARGE SCALE GENOMIC DNA]</scope>
    <source>
        <strain evidence="2">G859</strain>
        <tissue evidence="2">Whole worm</tissue>
    </source>
</reference>
<dbReference type="Pfam" id="PF10323">
    <property type="entry name" value="7TM_GPCR_Srv"/>
    <property type="match status" value="1"/>
</dbReference>
<dbReference type="PANTHER" id="PTHR31552">
    <property type="entry name" value="SERPENTINE RECEPTOR CLASS GAMMA"/>
    <property type="match status" value="1"/>
</dbReference>
<dbReference type="EMBL" id="WIXE01018118">
    <property type="protein sequence ID" value="KAK5971190.1"/>
    <property type="molecule type" value="Genomic_DNA"/>
</dbReference>
<proteinExistence type="predicted"/>
<dbReference type="Proteomes" id="UP001331761">
    <property type="component" value="Unassembled WGS sequence"/>
</dbReference>
<keyword evidence="1" id="KW-1133">Transmembrane helix</keyword>
<dbReference type="AlphaFoldDB" id="A0AAN8F118"/>
<feature type="non-terminal residue" evidence="2">
    <location>
        <position position="195"/>
    </location>
</feature>
<protein>
    <recommendedName>
        <fullName evidence="4">Serpentine receptor class gamma</fullName>
    </recommendedName>
</protein>
<feature type="transmembrane region" description="Helical" evidence="1">
    <location>
        <begin position="118"/>
        <end position="143"/>
    </location>
</feature>